<dbReference type="PANTHER" id="PTHR31650">
    <property type="entry name" value="O-ACYLTRANSFERASE (WSD1-LIKE) FAMILY PROTEIN"/>
    <property type="match status" value="1"/>
</dbReference>
<dbReference type="STRING" id="1027371.GOALK_050_00880"/>
<dbReference type="AlphaFoldDB" id="F9VUE5"/>
<feature type="domain" description="O-acyltransferase WSD1-like N-terminal" evidence="11">
    <location>
        <begin position="6"/>
        <end position="274"/>
    </location>
</feature>
<dbReference type="InterPro" id="IPR004255">
    <property type="entry name" value="O-acyltransferase_WSD1_N"/>
</dbReference>
<dbReference type="Pfam" id="PF03007">
    <property type="entry name" value="WS_DGAT_cat"/>
    <property type="match status" value="1"/>
</dbReference>
<evidence type="ECO:0000313" key="14">
    <source>
        <dbReference type="Proteomes" id="UP000003558"/>
    </source>
</evidence>
<dbReference type="EMBL" id="BACI01000050">
    <property type="protein sequence ID" value="GAA12234.1"/>
    <property type="molecule type" value="Genomic_DNA"/>
</dbReference>
<dbReference type="Pfam" id="PF06974">
    <property type="entry name" value="WS_DGAT_C"/>
    <property type="match status" value="1"/>
</dbReference>
<comment type="similarity">
    <text evidence="3">Belongs to the long-chain O-acyltransferase family.</text>
</comment>
<evidence type="ECO:0000259" key="12">
    <source>
        <dbReference type="Pfam" id="PF06974"/>
    </source>
</evidence>
<dbReference type="SUPFAM" id="SSF52777">
    <property type="entry name" value="CoA-dependent acyltransferases"/>
    <property type="match status" value="1"/>
</dbReference>
<dbReference type="Gene3D" id="3.30.559.10">
    <property type="entry name" value="Chloramphenicol acetyltransferase-like domain"/>
    <property type="match status" value="1"/>
</dbReference>
<comment type="pathway">
    <text evidence="1">Glycerolipid metabolism; triacylglycerol biosynthesis.</text>
</comment>
<dbReference type="GO" id="GO:0019432">
    <property type="term" value="P:triglyceride biosynthetic process"/>
    <property type="evidence" value="ECO:0007669"/>
    <property type="project" value="UniProtKB-UniPathway"/>
</dbReference>
<evidence type="ECO:0000259" key="11">
    <source>
        <dbReference type="Pfam" id="PF03007"/>
    </source>
</evidence>
<comment type="pathway">
    <text evidence="2">Lipid metabolism.</text>
</comment>
<evidence type="ECO:0000256" key="3">
    <source>
        <dbReference type="ARBA" id="ARBA00009587"/>
    </source>
</evidence>
<dbReference type="GO" id="GO:0004144">
    <property type="term" value="F:diacylglycerol O-acyltransferase activity"/>
    <property type="evidence" value="ECO:0007669"/>
    <property type="project" value="UniProtKB-EC"/>
</dbReference>
<name>F9VUE5_9ACTN</name>
<keyword evidence="5" id="KW-0444">Lipid biosynthesis</keyword>
<dbReference type="GO" id="GO:0005886">
    <property type="term" value="C:plasma membrane"/>
    <property type="evidence" value="ECO:0007669"/>
    <property type="project" value="TreeGrafter"/>
</dbReference>
<dbReference type="eggNOG" id="COG1020">
    <property type="taxonomic scope" value="Bacteria"/>
</dbReference>
<organism evidence="13 14">
    <name type="scientific">Gordonia alkanivorans NBRC 16433</name>
    <dbReference type="NCBI Taxonomy" id="1027371"/>
    <lineage>
        <taxon>Bacteria</taxon>
        <taxon>Bacillati</taxon>
        <taxon>Actinomycetota</taxon>
        <taxon>Actinomycetes</taxon>
        <taxon>Mycobacteriales</taxon>
        <taxon>Gordoniaceae</taxon>
        <taxon>Gordonia</taxon>
    </lineage>
</organism>
<dbReference type="UniPathway" id="UPA00282"/>
<dbReference type="GO" id="GO:0001666">
    <property type="term" value="P:response to hypoxia"/>
    <property type="evidence" value="ECO:0007669"/>
    <property type="project" value="TreeGrafter"/>
</dbReference>
<dbReference type="PANTHER" id="PTHR31650:SF1">
    <property type="entry name" value="WAX ESTER SYNTHASE_DIACYLGLYCEROL ACYLTRANSFERASE 4-RELATED"/>
    <property type="match status" value="1"/>
</dbReference>
<evidence type="ECO:0000256" key="1">
    <source>
        <dbReference type="ARBA" id="ARBA00004771"/>
    </source>
</evidence>
<dbReference type="GO" id="GO:0051701">
    <property type="term" value="P:biological process involved in interaction with host"/>
    <property type="evidence" value="ECO:0007669"/>
    <property type="project" value="TreeGrafter"/>
</dbReference>
<dbReference type="InterPro" id="IPR009721">
    <property type="entry name" value="O-acyltransferase_WSD1_C"/>
</dbReference>
<dbReference type="RefSeq" id="WP_006358376.1">
    <property type="nucleotide sequence ID" value="NZ_BACI01000050.1"/>
</dbReference>
<gene>
    <name evidence="13" type="ORF">GOALK_050_00880</name>
</gene>
<comment type="catalytic activity">
    <reaction evidence="10">
        <text>an acyl-CoA + a 1,2-diacyl-sn-glycerol = a triacyl-sn-glycerol + CoA</text>
        <dbReference type="Rhea" id="RHEA:10868"/>
        <dbReference type="ChEBI" id="CHEBI:17815"/>
        <dbReference type="ChEBI" id="CHEBI:57287"/>
        <dbReference type="ChEBI" id="CHEBI:58342"/>
        <dbReference type="ChEBI" id="CHEBI:64615"/>
        <dbReference type="EC" id="2.3.1.20"/>
    </reaction>
</comment>
<proteinExistence type="inferred from homology"/>
<evidence type="ECO:0000313" key="13">
    <source>
        <dbReference type="EMBL" id="GAA12234.1"/>
    </source>
</evidence>
<evidence type="ECO:0000256" key="8">
    <source>
        <dbReference type="ARBA" id="ARBA00023098"/>
    </source>
</evidence>
<evidence type="ECO:0000256" key="6">
    <source>
        <dbReference type="ARBA" id="ARBA00022679"/>
    </source>
</evidence>
<evidence type="ECO:0000256" key="9">
    <source>
        <dbReference type="ARBA" id="ARBA00023315"/>
    </source>
</evidence>
<keyword evidence="8" id="KW-0443">Lipid metabolism</keyword>
<dbReference type="GeneID" id="80259030"/>
<keyword evidence="7" id="KW-0319">Glycerol metabolism</keyword>
<dbReference type="EC" id="2.3.1.20" evidence="4"/>
<evidence type="ECO:0000256" key="2">
    <source>
        <dbReference type="ARBA" id="ARBA00005189"/>
    </source>
</evidence>
<dbReference type="GO" id="GO:0071731">
    <property type="term" value="P:response to nitric oxide"/>
    <property type="evidence" value="ECO:0007669"/>
    <property type="project" value="TreeGrafter"/>
</dbReference>
<reference evidence="13 14" key="1">
    <citation type="submission" date="2011-05" db="EMBL/GenBank/DDBJ databases">
        <title>Whole genome shotgun sequence of Gordonia alkanivorans NBRC 16433.</title>
        <authorList>
            <person name="Hosoyama A."/>
            <person name="Nakamura S."/>
            <person name="Takarada H."/>
            <person name="Tsuchikane K."/>
            <person name="Yamazaki S."/>
            <person name="Fujita N."/>
        </authorList>
    </citation>
    <scope>NUCLEOTIDE SEQUENCE [LARGE SCALE GENOMIC DNA]</scope>
    <source>
        <strain evidence="13 14">NBRC 16433</strain>
    </source>
</reference>
<comment type="caution">
    <text evidence="13">The sequence shown here is derived from an EMBL/GenBank/DDBJ whole genome shotgun (WGS) entry which is preliminary data.</text>
</comment>
<evidence type="ECO:0000256" key="10">
    <source>
        <dbReference type="ARBA" id="ARBA00048109"/>
    </source>
</evidence>
<evidence type="ECO:0000256" key="4">
    <source>
        <dbReference type="ARBA" id="ARBA00013244"/>
    </source>
</evidence>
<accession>F9VUE5</accession>
<evidence type="ECO:0000256" key="7">
    <source>
        <dbReference type="ARBA" id="ARBA00022798"/>
    </source>
</evidence>
<dbReference type="InterPro" id="IPR045034">
    <property type="entry name" value="O-acyltransferase_WSD1-like"/>
</dbReference>
<dbReference type="InterPro" id="IPR023213">
    <property type="entry name" value="CAT-like_dom_sf"/>
</dbReference>
<feature type="domain" description="O-acyltransferase WSD1 C-terminal" evidence="12">
    <location>
        <begin position="314"/>
        <end position="449"/>
    </location>
</feature>
<dbReference type="Proteomes" id="UP000003558">
    <property type="component" value="Unassembled WGS sequence"/>
</dbReference>
<keyword evidence="9" id="KW-0012">Acyltransferase</keyword>
<evidence type="ECO:0000256" key="5">
    <source>
        <dbReference type="ARBA" id="ARBA00022516"/>
    </source>
</evidence>
<keyword evidence="6" id="KW-0808">Transferase</keyword>
<protein>
    <recommendedName>
        <fullName evidence="4">diacylglycerol O-acyltransferase</fullName>
        <ecNumber evidence="4">2.3.1.20</ecNumber>
    </recommendedName>
</protein>
<sequence>MTEYMRNSDAFTWSMESDPRLRSTVVTVILLDRTPDWDAMRSRFETISADLPMFRERVVYSPLSAPPRWVPYQDFDLDFHIRRVGAPAPATFDTVLEMARIAAMEDFDRARPLWKATLVDGLADGGAAVVCKFHHALTDGVGAIEIAMRLFDLTEESDHPPGTPDAITPPNGEAWWRDYLDSMRFDAERASNTVMEVVKSVPGLAFNTIRHPIATAGDAVETAASVFRTVRPVNETGSPLMTERSLVRHLDVHEVPLQQLRDAGHRGGGSLNDAFVAGVAGGLRLYHEKHDVEVGDLHLCMPVNLRTEEDAPGGNRITLMRFDVPVAEVDPAQRIARIHRRTSRVRDERSLPYTQLIAGTMNLMPRWYIGSVLRHVDFLCSDVPGIPVPLYLGGARMTAQYAFGPTIGAAVNVTLLSYIDTCELGIDVDTGAIADVDVFHSCLVDGFDEVLSLARPAP</sequence>
<dbReference type="GO" id="GO:0006071">
    <property type="term" value="P:glycerol metabolic process"/>
    <property type="evidence" value="ECO:0007669"/>
    <property type="project" value="UniProtKB-KW"/>
</dbReference>